<dbReference type="InterPro" id="IPR035906">
    <property type="entry name" value="MetI-like_sf"/>
</dbReference>
<evidence type="ECO:0000256" key="5">
    <source>
        <dbReference type="ARBA" id="ARBA00022989"/>
    </source>
</evidence>
<accession>A0AAP4A216</accession>
<evidence type="ECO:0000256" key="7">
    <source>
        <dbReference type="RuleBase" id="RU363032"/>
    </source>
</evidence>
<keyword evidence="5 7" id="KW-1133">Transmembrane helix</keyword>
<dbReference type="Pfam" id="PF00528">
    <property type="entry name" value="BPD_transp_1"/>
    <property type="match status" value="1"/>
</dbReference>
<sequence length="321" mass="37135">MSSKIEEVAVRTPKKVKWLSPLQELRKNWVLYAMFIPIAIFFIIFAYIPMTGIIMAFKEFNYRDGIFMSPWNGLENFEYFFQSGKAWLVTKNTIMYNLMFLGFYTFFSILAAVLISETYNKFFKKATQTFMFLPYFISWVTVSAFVYNFLNYEFGIVNVFLRNIGFEAIDIYSSGGYWYLLLPLLYVWKWVGFGSVLYLAAIVGIDQEIYEAATIDGASRFQKIMKITLPLLKPTVVVLILLGLGRIMRGEFDMFYQLIGNNGALMNSTDIVDTLVFRSLMGTQDFGMASSVGLYQSVLTLIIILFANYLVRRYDKDNALF</sequence>
<dbReference type="CDD" id="cd06261">
    <property type="entry name" value="TM_PBP2"/>
    <property type="match status" value="1"/>
</dbReference>
<evidence type="ECO:0000256" key="6">
    <source>
        <dbReference type="ARBA" id="ARBA00023136"/>
    </source>
</evidence>
<keyword evidence="2 7" id="KW-0813">Transport</keyword>
<comment type="subcellular location">
    <subcellularLocation>
        <location evidence="1 7">Cell membrane</location>
        <topology evidence="1 7">Multi-pass membrane protein</topology>
    </subcellularLocation>
</comment>
<evidence type="ECO:0000256" key="4">
    <source>
        <dbReference type="ARBA" id="ARBA00022692"/>
    </source>
</evidence>
<keyword evidence="4 7" id="KW-0812">Transmembrane</keyword>
<dbReference type="Proteomes" id="UP001229409">
    <property type="component" value="Unassembled WGS sequence"/>
</dbReference>
<dbReference type="GO" id="GO:0055085">
    <property type="term" value="P:transmembrane transport"/>
    <property type="evidence" value="ECO:0007669"/>
    <property type="project" value="InterPro"/>
</dbReference>
<feature type="transmembrane region" description="Helical" evidence="7">
    <location>
        <begin position="187"/>
        <end position="206"/>
    </location>
</feature>
<evidence type="ECO:0000259" key="8">
    <source>
        <dbReference type="PROSITE" id="PS50928"/>
    </source>
</evidence>
<dbReference type="PROSITE" id="PS50928">
    <property type="entry name" value="ABC_TM1"/>
    <property type="match status" value="1"/>
</dbReference>
<dbReference type="PANTHER" id="PTHR43227:SF11">
    <property type="entry name" value="BLL4140 PROTEIN"/>
    <property type="match status" value="1"/>
</dbReference>
<evidence type="ECO:0000256" key="1">
    <source>
        <dbReference type="ARBA" id="ARBA00004651"/>
    </source>
</evidence>
<feature type="transmembrane region" description="Helical" evidence="7">
    <location>
        <begin position="227"/>
        <end position="248"/>
    </location>
</feature>
<dbReference type="EMBL" id="JARVWT010000004">
    <property type="protein sequence ID" value="MDH2331545.1"/>
    <property type="molecule type" value="Genomic_DNA"/>
</dbReference>
<gene>
    <name evidence="9" type="ORF">QDS18_11735</name>
</gene>
<reference evidence="9" key="1">
    <citation type="submission" date="2023-04" db="EMBL/GenBank/DDBJ databases">
        <title>Uncovering the Secrets of Slow-Growing Bacteria in Tropical Savanna Soil through Cultivation and Genomic Analysis.</title>
        <authorList>
            <person name="Goncalves O.S."/>
            <person name="Santana M.F."/>
        </authorList>
    </citation>
    <scope>NUCLEOTIDE SEQUENCE</scope>
    <source>
        <strain evidence="9">ANTI</strain>
    </source>
</reference>
<dbReference type="SUPFAM" id="SSF161098">
    <property type="entry name" value="MetI-like"/>
    <property type="match status" value="1"/>
</dbReference>
<evidence type="ECO:0000256" key="2">
    <source>
        <dbReference type="ARBA" id="ARBA00022448"/>
    </source>
</evidence>
<protein>
    <submittedName>
        <fullName evidence="9">ABC transporter permease subunit</fullName>
    </submittedName>
</protein>
<evidence type="ECO:0000313" key="10">
    <source>
        <dbReference type="Proteomes" id="UP001229409"/>
    </source>
</evidence>
<comment type="similarity">
    <text evidence="7">Belongs to the binding-protein-dependent transport system permease family.</text>
</comment>
<dbReference type="InterPro" id="IPR050809">
    <property type="entry name" value="UgpAE/MalFG_permease"/>
</dbReference>
<dbReference type="InterPro" id="IPR000515">
    <property type="entry name" value="MetI-like"/>
</dbReference>
<organism evidence="9 10">
    <name type="scientific">Paenibacillus polymyxa</name>
    <name type="common">Bacillus polymyxa</name>
    <dbReference type="NCBI Taxonomy" id="1406"/>
    <lineage>
        <taxon>Bacteria</taxon>
        <taxon>Bacillati</taxon>
        <taxon>Bacillota</taxon>
        <taxon>Bacilli</taxon>
        <taxon>Bacillales</taxon>
        <taxon>Paenibacillaceae</taxon>
        <taxon>Paenibacillus</taxon>
    </lineage>
</organism>
<keyword evidence="6 7" id="KW-0472">Membrane</keyword>
<dbReference type="AlphaFoldDB" id="A0AAP4A216"/>
<dbReference type="GO" id="GO:0005886">
    <property type="term" value="C:plasma membrane"/>
    <property type="evidence" value="ECO:0007669"/>
    <property type="project" value="UniProtKB-SubCell"/>
</dbReference>
<dbReference type="PANTHER" id="PTHR43227">
    <property type="entry name" value="BLL4140 PROTEIN"/>
    <property type="match status" value="1"/>
</dbReference>
<feature type="transmembrane region" description="Helical" evidence="7">
    <location>
        <begin position="94"/>
        <end position="117"/>
    </location>
</feature>
<evidence type="ECO:0000313" key="9">
    <source>
        <dbReference type="EMBL" id="MDH2331545.1"/>
    </source>
</evidence>
<proteinExistence type="inferred from homology"/>
<comment type="caution">
    <text evidence="9">The sequence shown here is derived from an EMBL/GenBank/DDBJ whole genome shotgun (WGS) entry which is preliminary data.</text>
</comment>
<dbReference type="Gene3D" id="1.10.3720.10">
    <property type="entry name" value="MetI-like"/>
    <property type="match status" value="1"/>
</dbReference>
<feature type="domain" description="ABC transmembrane type-1" evidence="8">
    <location>
        <begin position="90"/>
        <end position="307"/>
    </location>
</feature>
<feature type="transmembrane region" description="Helical" evidence="7">
    <location>
        <begin position="293"/>
        <end position="311"/>
    </location>
</feature>
<feature type="transmembrane region" description="Helical" evidence="7">
    <location>
        <begin position="29"/>
        <end position="57"/>
    </location>
</feature>
<feature type="transmembrane region" description="Helical" evidence="7">
    <location>
        <begin position="129"/>
        <end position="150"/>
    </location>
</feature>
<name>A0AAP4A216_PAEPO</name>
<dbReference type="RefSeq" id="WP_279833777.1">
    <property type="nucleotide sequence ID" value="NZ_JARVWT010000004.1"/>
</dbReference>
<evidence type="ECO:0000256" key="3">
    <source>
        <dbReference type="ARBA" id="ARBA00022475"/>
    </source>
</evidence>
<keyword evidence="3" id="KW-1003">Cell membrane</keyword>